<evidence type="ECO:0000256" key="8">
    <source>
        <dbReference type="ARBA" id="ARBA00022777"/>
    </source>
</evidence>
<dbReference type="PROSITE" id="PS50011">
    <property type="entry name" value="PROTEIN_KINASE_DOM"/>
    <property type="match status" value="1"/>
</dbReference>
<dbReference type="Pfam" id="PF07714">
    <property type="entry name" value="PK_Tyr_Ser-Thr"/>
    <property type="match status" value="1"/>
</dbReference>
<dbReference type="PROSITE" id="PS00107">
    <property type="entry name" value="PROTEIN_KINASE_ATP"/>
    <property type="match status" value="1"/>
</dbReference>
<evidence type="ECO:0000256" key="10">
    <source>
        <dbReference type="ARBA" id="ARBA00022989"/>
    </source>
</evidence>
<dbReference type="InterPro" id="IPR009091">
    <property type="entry name" value="RCC1/BLIP-II"/>
</dbReference>
<evidence type="ECO:0000256" key="1">
    <source>
        <dbReference type="ARBA" id="ARBA00004479"/>
    </source>
</evidence>
<keyword evidence="3" id="KW-0723">Serine/threonine-protein kinase</keyword>
<evidence type="ECO:0000313" key="20">
    <source>
        <dbReference type="EMBL" id="KAG0567389.1"/>
    </source>
</evidence>
<dbReference type="Gene3D" id="2.130.10.30">
    <property type="entry name" value="Regulator of chromosome condensation 1/beta-lactamase-inhibitor protein II"/>
    <property type="match status" value="2"/>
</dbReference>
<dbReference type="Proteomes" id="UP000822688">
    <property type="component" value="Chromosome 7"/>
</dbReference>
<keyword evidence="6" id="KW-0732">Signal</keyword>
<evidence type="ECO:0000256" key="11">
    <source>
        <dbReference type="ARBA" id="ARBA00023136"/>
    </source>
</evidence>
<feature type="transmembrane region" description="Helical" evidence="18">
    <location>
        <begin position="39"/>
        <end position="59"/>
    </location>
</feature>
<dbReference type="FunFam" id="1.10.510.10:FF:000095">
    <property type="entry name" value="protein STRUBBELIG-RECEPTOR FAMILY 8"/>
    <property type="match status" value="1"/>
</dbReference>
<dbReference type="InterPro" id="IPR017441">
    <property type="entry name" value="Protein_kinase_ATP_BS"/>
</dbReference>
<organism evidence="20 21">
    <name type="scientific">Ceratodon purpureus</name>
    <name type="common">Fire moss</name>
    <name type="synonym">Dicranum purpureum</name>
    <dbReference type="NCBI Taxonomy" id="3225"/>
    <lineage>
        <taxon>Eukaryota</taxon>
        <taxon>Viridiplantae</taxon>
        <taxon>Streptophyta</taxon>
        <taxon>Embryophyta</taxon>
        <taxon>Bryophyta</taxon>
        <taxon>Bryophytina</taxon>
        <taxon>Bryopsida</taxon>
        <taxon>Dicranidae</taxon>
        <taxon>Pseudoditrichales</taxon>
        <taxon>Ditrichaceae</taxon>
        <taxon>Ceratodon</taxon>
    </lineage>
</organism>
<keyword evidence="21" id="KW-1185">Reference proteome</keyword>
<evidence type="ECO:0000256" key="12">
    <source>
        <dbReference type="ARBA" id="ARBA00023157"/>
    </source>
</evidence>
<dbReference type="PANTHER" id="PTHR47460:SF1">
    <property type="entry name" value="SERINE_THREONINE-PROTEIN KINASE-LIKE PROTEIN ACR4"/>
    <property type="match status" value="1"/>
</dbReference>
<sequence length="808" mass="88171">MQTQRVALPQERRVKTEPLQCLVSHHSRGLFYMARLQRLLVLILGTFYAAVGASALGSMSTIAASYGEDVIICAVEASRGQQVLCWGGSTTQLSTFSTSVLQPFLALSGGNGFMCGLKAQSLQPFCWRGNNTNQNLVPQNFQLTSYIELAAGENHVCGIRKTGTDCWRIDGGNMVKPNISSSLDSIVAGREFTCGIYSHTRKAVCWGERNLGSPSNDSFESLAAGRDHVCGIILGSRTVVCWGENGNEQANAPPGVSFASITAGFFHSCGILNASHEVVCWGGLSINTSAVPLGAQFVALTASENFTCGVRESNLLAVCWGNDLVDYQPPLQLFSPGICERRQCGVGEFAFNLSVIDSTLPNICFENSQRICLPCATSCPQRTFMSASCSAGLDRECTDCAMCKNSSCQVVCQIPASDSNAMTKPSNDGIGKVKNSMAVIAVGTACSGVLVVICGICLFLLCRRKGKHSFFCCGCNSSDQAEGRLMHQGSSCATSMSGPTRKPSYELIRTQAFRLTELKDATNGFKEVNELGRGTYGSVYKAILPDGRKVAVKRANAARRIHCKSRDFEAELEVLCKVRHAQLVNLVGYCEEMGERILVYEFMSNGTLHDHLHGGLTQLSWAMRFRIAVHAARGIEYLHRDATPRIIHKDIKSSNILLDSDWNARVADFGLSHFTNQVGDMKEELPRSPIHHFEVGPYTDPVLAKTQVFTEKSDVYSFGVVLLELVSGRRAYDNEYSPPSINEWARQAVQEGKTKTLLDPALELPKHVEPLLRMAEIAELCVRPLPDERPSTTDIVLWLELVGRGSFV</sequence>
<dbReference type="PROSITE" id="PS00108">
    <property type="entry name" value="PROTEIN_KINASE_ST"/>
    <property type="match status" value="1"/>
</dbReference>
<dbReference type="SUPFAM" id="SSF50985">
    <property type="entry name" value="RCC1/BLIP-II"/>
    <property type="match status" value="2"/>
</dbReference>
<dbReference type="InterPro" id="IPR008271">
    <property type="entry name" value="Ser/Thr_kinase_AS"/>
</dbReference>
<evidence type="ECO:0000256" key="5">
    <source>
        <dbReference type="ARBA" id="ARBA00022692"/>
    </source>
</evidence>
<evidence type="ECO:0000256" key="4">
    <source>
        <dbReference type="ARBA" id="ARBA00022679"/>
    </source>
</evidence>
<dbReference type="EMBL" id="CM026428">
    <property type="protein sequence ID" value="KAG0567388.1"/>
    <property type="molecule type" value="Genomic_DNA"/>
</dbReference>
<comment type="catalytic activity">
    <reaction evidence="15">
        <text>L-threonyl-[protein] + ATP = O-phospho-L-threonyl-[protein] + ADP + H(+)</text>
        <dbReference type="Rhea" id="RHEA:46608"/>
        <dbReference type="Rhea" id="RHEA-COMP:11060"/>
        <dbReference type="Rhea" id="RHEA-COMP:11605"/>
        <dbReference type="ChEBI" id="CHEBI:15378"/>
        <dbReference type="ChEBI" id="CHEBI:30013"/>
        <dbReference type="ChEBI" id="CHEBI:30616"/>
        <dbReference type="ChEBI" id="CHEBI:61977"/>
        <dbReference type="ChEBI" id="CHEBI:456216"/>
        <dbReference type="EC" id="2.7.11.1"/>
    </reaction>
</comment>
<name>A0A8T0HB37_CERPU</name>
<feature type="binding site" evidence="17">
    <location>
        <position position="553"/>
    </location>
    <ligand>
        <name>ATP</name>
        <dbReference type="ChEBI" id="CHEBI:30616"/>
    </ligand>
</feature>
<keyword evidence="12" id="KW-1015">Disulfide bond</keyword>
<evidence type="ECO:0000256" key="18">
    <source>
        <dbReference type="SAM" id="Phobius"/>
    </source>
</evidence>
<keyword evidence="4" id="KW-0808">Transferase</keyword>
<dbReference type="AlphaFoldDB" id="A0A8T0HB37"/>
<comment type="subcellular location">
    <subcellularLocation>
        <location evidence="1">Membrane</location>
        <topology evidence="1">Single-pass type I membrane protein</topology>
    </subcellularLocation>
</comment>
<evidence type="ECO:0000256" key="3">
    <source>
        <dbReference type="ARBA" id="ARBA00022527"/>
    </source>
</evidence>
<evidence type="ECO:0000259" key="19">
    <source>
        <dbReference type="PROSITE" id="PS50011"/>
    </source>
</evidence>
<evidence type="ECO:0000256" key="7">
    <source>
        <dbReference type="ARBA" id="ARBA00022741"/>
    </source>
</evidence>
<dbReference type="SUPFAM" id="SSF56112">
    <property type="entry name" value="Protein kinase-like (PK-like)"/>
    <property type="match status" value="1"/>
</dbReference>
<dbReference type="FunFam" id="3.30.200.20:FF:000357">
    <property type="entry name" value="serine/threonine-protein kinase-like protein CCR1"/>
    <property type="match status" value="1"/>
</dbReference>
<feature type="domain" description="Protein kinase" evidence="19">
    <location>
        <begin position="525"/>
        <end position="802"/>
    </location>
</feature>
<comment type="catalytic activity">
    <reaction evidence="16">
        <text>L-seryl-[protein] + ATP = O-phospho-L-seryl-[protein] + ADP + H(+)</text>
        <dbReference type="Rhea" id="RHEA:17989"/>
        <dbReference type="Rhea" id="RHEA-COMP:9863"/>
        <dbReference type="Rhea" id="RHEA-COMP:11604"/>
        <dbReference type="ChEBI" id="CHEBI:15378"/>
        <dbReference type="ChEBI" id="CHEBI:29999"/>
        <dbReference type="ChEBI" id="CHEBI:30616"/>
        <dbReference type="ChEBI" id="CHEBI:83421"/>
        <dbReference type="ChEBI" id="CHEBI:456216"/>
        <dbReference type="EC" id="2.7.11.1"/>
    </reaction>
</comment>
<dbReference type="EC" id="2.7.11.1" evidence="2"/>
<keyword evidence="7 17" id="KW-0547">Nucleotide-binding</keyword>
<dbReference type="Gene3D" id="3.30.200.20">
    <property type="entry name" value="Phosphorylase Kinase, domain 1"/>
    <property type="match status" value="1"/>
</dbReference>
<dbReference type="InterPro" id="IPR000719">
    <property type="entry name" value="Prot_kinase_dom"/>
</dbReference>
<evidence type="ECO:0000256" key="15">
    <source>
        <dbReference type="ARBA" id="ARBA00047899"/>
    </source>
</evidence>
<dbReference type="GO" id="GO:0005524">
    <property type="term" value="F:ATP binding"/>
    <property type="evidence" value="ECO:0007669"/>
    <property type="project" value="UniProtKB-UniRule"/>
</dbReference>
<evidence type="ECO:0000256" key="13">
    <source>
        <dbReference type="ARBA" id="ARBA00023170"/>
    </source>
</evidence>
<dbReference type="CDD" id="cd14066">
    <property type="entry name" value="STKc_IRAK"/>
    <property type="match status" value="1"/>
</dbReference>
<keyword evidence="10 18" id="KW-1133">Transmembrane helix</keyword>
<evidence type="ECO:0000256" key="17">
    <source>
        <dbReference type="PROSITE-ProRule" id="PRU10141"/>
    </source>
</evidence>
<keyword evidence="5 18" id="KW-0812">Transmembrane</keyword>
<dbReference type="EMBL" id="CM026428">
    <property type="protein sequence ID" value="KAG0567389.1"/>
    <property type="molecule type" value="Genomic_DNA"/>
</dbReference>
<keyword evidence="13" id="KW-0675">Receptor</keyword>
<evidence type="ECO:0000256" key="9">
    <source>
        <dbReference type="ARBA" id="ARBA00022840"/>
    </source>
</evidence>
<evidence type="ECO:0000256" key="6">
    <source>
        <dbReference type="ARBA" id="ARBA00022729"/>
    </source>
</evidence>
<comment type="caution">
    <text evidence="20">The sequence shown here is derived from an EMBL/GenBank/DDBJ whole genome shotgun (WGS) entry which is preliminary data.</text>
</comment>
<dbReference type="Gene3D" id="1.10.510.10">
    <property type="entry name" value="Transferase(Phosphotransferase) domain 1"/>
    <property type="match status" value="1"/>
</dbReference>
<accession>A0A8T0HB37</accession>
<dbReference type="InterPro" id="IPR001245">
    <property type="entry name" value="Ser-Thr/Tyr_kinase_cat_dom"/>
</dbReference>
<proteinExistence type="predicted"/>
<evidence type="ECO:0000256" key="14">
    <source>
        <dbReference type="ARBA" id="ARBA00023180"/>
    </source>
</evidence>
<evidence type="ECO:0000256" key="16">
    <source>
        <dbReference type="ARBA" id="ARBA00048679"/>
    </source>
</evidence>
<dbReference type="GO" id="GO:0004674">
    <property type="term" value="F:protein serine/threonine kinase activity"/>
    <property type="evidence" value="ECO:0007669"/>
    <property type="project" value="UniProtKB-KW"/>
</dbReference>
<gene>
    <name evidence="20" type="ORF">KC19_7G131500</name>
</gene>
<keyword evidence="11 18" id="KW-0472">Membrane</keyword>
<dbReference type="GO" id="GO:0016020">
    <property type="term" value="C:membrane"/>
    <property type="evidence" value="ECO:0007669"/>
    <property type="project" value="UniProtKB-SubCell"/>
</dbReference>
<dbReference type="SMART" id="SM00220">
    <property type="entry name" value="S_TKc"/>
    <property type="match status" value="1"/>
</dbReference>
<dbReference type="InterPro" id="IPR011009">
    <property type="entry name" value="Kinase-like_dom_sf"/>
</dbReference>
<keyword evidence="14" id="KW-0325">Glycoprotein</keyword>
<protein>
    <recommendedName>
        <fullName evidence="2">non-specific serine/threonine protein kinase</fullName>
        <ecNumber evidence="2">2.7.11.1</ecNumber>
    </recommendedName>
</protein>
<reference evidence="20" key="1">
    <citation type="submission" date="2020-06" db="EMBL/GenBank/DDBJ databases">
        <title>WGS assembly of Ceratodon purpureus strain R40.</title>
        <authorList>
            <person name="Carey S.B."/>
            <person name="Jenkins J."/>
            <person name="Shu S."/>
            <person name="Lovell J.T."/>
            <person name="Sreedasyam A."/>
            <person name="Maumus F."/>
            <person name="Tiley G.P."/>
            <person name="Fernandez-Pozo N."/>
            <person name="Barry K."/>
            <person name="Chen C."/>
            <person name="Wang M."/>
            <person name="Lipzen A."/>
            <person name="Daum C."/>
            <person name="Saski C.A."/>
            <person name="Payton A.C."/>
            <person name="Mcbreen J.C."/>
            <person name="Conrad R.E."/>
            <person name="Kollar L.M."/>
            <person name="Olsson S."/>
            <person name="Huttunen S."/>
            <person name="Landis J.B."/>
            <person name="Wickett N.J."/>
            <person name="Johnson M.G."/>
            <person name="Rensing S.A."/>
            <person name="Grimwood J."/>
            <person name="Schmutz J."/>
            <person name="Mcdaniel S.F."/>
        </authorList>
    </citation>
    <scope>NUCLEOTIDE SEQUENCE</scope>
    <source>
        <strain evidence="20">R40</strain>
    </source>
</reference>
<keyword evidence="8" id="KW-0418">Kinase</keyword>
<evidence type="ECO:0000313" key="21">
    <source>
        <dbReference type="Proteomes" id="UP000822688"/>
    </source>
</evidence>
<evidence type="ECO:0000256" key="2">
    <source>
        <dbReference type="ARBA" id="ARBA00012513"/>
    </source>
</evidence>
<dbReference type="PANTHER" id="PTHR47460">
    <property type="entry name" value="SERINE/THREONINE-PROTEIN KINASE-LIKE PROTEIN ACR4"/>
    <property type="match status" value="1"/>
</dbReference>
<dbReference type="EMBL" id="CM026428">
    <property type="protein sequence ID" value="KAG0567390.1"/>
    <property type="molecule type" value="Genomic_DNA"/>
</dbReference>
<keyword evidence="9 17" id="KW-0067">ATP-binding</keyword>
<feature type="transmembrane region" description="Helical" evidence="18">
    <location>
        <begin position="437"/>
        <end position="461"/>
    </location>
</feature>